<proteinExistence type="predicted"/>
<dbReference type="AlphaFoldDB" id="A0A9D4MDM8"/>
<sequence length="91" mass="10629">MYLQQISNLEETHPDMYRKFGIGFHVVRRSQAGLGRNLVIEQTLMMFFIEHMLSNLRQWNGRGHGNPLDPICNIRAQQCDAGFHKPDKLVY</sequence>
<keyword evidence="2" id="KW-1185">Reference proteome</keyword>
<evidence type="ECO:0000313" key="1">
    <source>
        <dbReference type="EMBL" id="KAH3874240.1"/>
    </source>
</evidence>
<evidence type="ECO:0000313" key="2">
    <source>
        <dbReference type="Proteomes" id="UP000828390"/>
    </source>
</evidence>
<reference evidence="1" key="2">
    <citation type="submission" date="2020-11" db="EMBL/GenBank/DDBJ databases">
        <authorList>
            <person name="McCartney M.A."/>
            <person name="Auch B."/>
            <person name="Kono T."/>
            <person name="Mallez S."/>
            <person name="Becker A."/>
            <person name="Gohl D.M."/>
            <person name="Silverstein K.A.T."/>
            <person name="Koren S."/>
            <person name="Bechman K.B."/>
            <person name="Herman A."/>
            <person name="Abrahante J.E."/>
            <person name="Garbe J."/>
        </authorList>
    </citation>
    <scope>NUCLEOTIDE SEQUENCE</scope>
    <source>
        <strain evidence="1">Duluth1</strain>
        <tissue evidence="1">Whole animal</tissue>
    </source>
</reference>
<dbReference type="EMBL" id="JAIWYP010000002">
    <property type="protein sequence ID" value="KAH3874240.1"/>
    <property type="molecule type" value="Genomic_DNA"/>
</dbReference>
<accession>A0A9D4MDM8</accession>
<name>A0A9D4MDM8_DREPO</name>
<gene>
    <name evidence="1" type="ORF">DPMN_037482</name>
</gene>
<dbReference type="Proteomes" id="UP000828390">
    <property type="component" value="Unassembled WGS sequence"/>
</dbReference>
<comment type="caution">
    <text evidence="1">The sequence shown here is derived from an EMBL/GenBank/DDBJ whole genome shotgun (WGS) entry which is preliminary data.</text>
</comment>
<organism evidence="1 2">
    <name type="scientific">Dreissena polymorpha</name>
    <name type="common">Zebra mussel</name>
    <name type="synonym">Mytilus polymorpha</name>
    <dbReference type="NCBI Taxonomy" id="45954"/>
    <lineage>
        <taxon>Eukaryota</taxon>
        <taxon>Metazoa</taxon>
        <taxon>Spiralia</taxon>
        <taxon>Lophotrochozoa</taxon>
        <taxon>Mollusca</taxon>
        <taxon>Bivalvia</taxon>
        <taxon>Autobranchia</taxon>
        <taxon>Heteroconchia</taxon>
        <taxon>Euheterodonta</taxon>
        <taxon>Imparidentia</taxon>
        <taxon>Neoheterodontei</taxon>
        <taxon>Myida</taxon>
        <taxon>Dreissenoidea</taxon>
        <taxon>Dreissenidae</taxon>
        <taxon>Dreissena</taxon>
    </lineage>
</organism>
<reference evidence="1" key="1">
    <citation type="journal article" date="2019" name="bioRxiv">
        <title>The Genome of the Zebra Mussel, Dreissena polymorpha: A Resource for Invasive Species Research.</title>
        <authorList>
            <person name="McCartney M.A."/>
            <person name="Auch B."/>
            <person name="Kono T."/>
            <person name="Mallez S."/>
            <person name="Zhang Y."/>
            <person name="Obille A."/>
            <person name="Becker A."/>
            <person name="Abrahante J.E."/>
            <person name="Garbe J."/>
            <person name="Badalamenti J.P."/>
            <person name="Herman A."/>
            <person name="Mangelson H."/>
            <person name="Liachko I."/>
            <person name="Sullivan S."/>
            <person name="Sone E.D."/>
            <person name="Koren S."/>
            <person name="Silverstein K.A.T."/>
            <person name="Beckman K.B."/>
            <person name="Gohl D.M."/>
        </authorList>
    </citation>
    <scope>NUCLEOTIDE SEQUENCE</scope>
    <source>
        <strain evidence="1">Duluth1</strain>
        <tissue evidence="1">Whole animal</tissue>
    </source>
</reference>
<protein>
    <submittedName>
        <fullName evidence="1">Uncharacterized protein</fullName>
    </submittedName>
</protein>